<evidence type="ECO:0000313" key="3">
    <source>
        <dbReference type="EMBL" id="GAA0895463.1"/>
    </source>
</evidence>
<dbReference type="RefSeq" id="WP_343944122.1">
    <property type="nucleotide sequence ID" value="NZ_BAAAHP010000161.1"/>
</dbReference>
<evidence type="ECO:0000259" key="2">
    <source>
        <dbReference type="Pfam" id="PF03807"/>
    </source>
</evidence>
<dbReference type="InterPro" id="IPR051267">
    <property type="entry name" value="STEAP_metalloreductase"/>
</dbReference>
<gene>
    <name evidence="3" type="ORF">GCM10009559_51260</name>
</gene>
<dbReference type="SUPFAM" id="SSF51735">
    <property type="entry name" value="NAD(P)-binding Rossmann-fold domains"/>
    <property type="match status" value="1"/>
</dbReference>
<dbReference type="EMBL" id="BAAAHP010000161">
    <property type="protein sequence ID" value="GAA0895463.1"/>
    <property type="molecule type" value="Genomic_DNA"/>
</dbReference>
<dbReference type="InterPro" id="IPR036291">
    <property type="entry name" value="NAD(P)-bd_dom_sf"/>
</dbReference>
<accession>A0ABP3YJ21</accession>
<dbReference type="Proteomes" id="UP001499967">
    <property type="component" value="Unassembled WGS sequence"/>
</dbReference>
<organism evidence="3 4">
    <name type="scientific">Pseudonocardia zijingensis</name>
    <dbReference type="NCBI Taxonomy" id="153376"/>
    <lineage>
        <taxon>Bacteria</taxon>
        <taxon>Bacillati</taxon>
        <taxon>Actinomycetota</taxon>
        <taxon>Actinomycetes</taxon>
        <taxon>Pseudonocardiales</taxon>
        <taxon>Pseudonocardiaceae</taxon>
        <taxon>Pseudonocardia</taxon>
    </lineage>
</organism>
<dbReference type="PANTHER" id="PTHR14239">
    <property type="entry name" value="DUDULIN-RELATED"/>
    <property type="match status" value="1"/>
</dbReference>
<evidence type="ECO:0000313" key="4">
    <source>
        <dbReference type="Proteomes" id="UP001499967"/>
    </source>
</evidence>
<proteinExistence type="predicted"/>
<reference evidence="4" key="1">
    <citation type="journal article" date="2019" name="Int. J. Syst. Evol. Microbiol.">
        <title>The Global Catalogue of Microorganisms (GCM) 10K type strain sequencing project: providing services to taxonomists for standard genome sequencing and annotation.</title>
        <authorList>
            <consortium name="The Broad Institute Genomics Platform"/>
            <consortium name="The Broad Institute Genome Sequencing Center for Infectious Disease"/>
            <person name="Wu L."/>
            <person name="Ma J."/>
        </authorList>
    </citation>
    <scope>NUCLEOTIDE SEQUENCE [LARGE SCALE GENOMIC DNA]</scope>
    <source>
        <strain evidence="4">JCM 11117</strain>
    </source>
</reference>
<name>A0ABP3YJ21_9PSEU</name>
<sequence length="252" mass="26874">MKIGIIGTGSIGAELTRKLSAAGHAVQVANTRGPQSTAQLAAEAGATPVTLDEVGAGVDVLVTSIPFARMPDIKPIVDRLPSSVPVADTSNYYRHRDGRIEEIDNGTAEGMWVEQQLDRPVVRAWNSVVQSTLQTKARPKGAPDRIAVPVAGGGWLAKRLVMGLVDDTGFDPVDAGDVEDTWRIQMAAPAYCTDLNAEQLEKALGLADRDAVLARREAVLSIIESWDHGESFFDDLVALNRAAAGLSRLLGR</sequence>
<evidence type="ECO:0000256" key="1">
    <source>
        <dbReference type="ARBA" id="ARBA00023002"/>
    </source>
</evidence>
<dbReference type="Gene3D" id="3.40.50.720">
    <property type="entry name" value="NAD(P)-binding Rossmann-like Domain"/>
    <property type="match status" value="1"/>
</dbReference>
<keyword evidence="4" id="KW-1185">Reference proteome</keyword>
<comment type="caution">
    <text evidence="3">The sequence shown here is derived from an EMBL/GenBank/DDBJ whole genome shotgun (WGS) entry which is preliminary data.</text>
</comment>
<protein>
    <submittedName>
        <fullName evidence="3">NAD(P)-binding domain-containing protein</fullName>
    </submittedName>
</protein>
<dbReference type="Pfam" id="PF03807">
    <property type="entry name" value="F420_oxidored"/>
    <property type="match status" value="1"/>
</dbReference>
<keyword evidence="1" id="KW-0560">Oxidoreductase</keyword>
<feature type="domain" description="Pyrroline-5-carboxylate reductase catalytic N-terminal" evidence="2">
    <location>
        <begin position="2"/>
        <end position="90"/>
    </location>
</feature>
<dbReference type="InterPro" id="IPR028939">
    <property type="entry name" value="P5C_Rdtase_cat_N"/>
</dbReference>